<keyword evidence="2" id="KW-1185">Reference proteome</keyword>
<dbReference type="Gene3D" id="1.10.40.40">
    <property type="entry name" value="Deoxyribonucleotidase, domain 2"/>
    <property type="match status" value="1"/>
</dbReference>
<dbReference type="Proteomes" id="UP000325255">
    <property type="component" value="Unassembled WGS sequence"/>
</dbReference>
<dbReference type="GO" id="GO:0008253">
    <property type="term" value="F:5'-nucleotidase activity"/>
    <property type="evidence" value="ECO:0007669"/>
    <property type="project" value="TreeGrafter"/>
</dbReference>
<dbReference type="PANTHER" id="PTHR16504:SF4">
    <property type="entry name" value="5'(3')-DEOXYRIBONUCLEOTIDASE"/>
    <property type="match status" value="1"/>
</dbReference>
<dbReference type="PANTHER" id="PTHR16504">
    <property type="entry name" value="5'(3')-DEOXYRIBONUCLEOTIDASE"/>
    <property type="match status" value="1"/>
</dbReference>
<organism evidence="1 2">
    <name type="scientific">Rhodovastum atsumiense</name>
    <dbReference type="NCBI Taxonomy" id="504468"/>
    <lineage>
        <taxon>Bacteria</taxon>
        <taxon>Pseudomonadati</taxon>
        <taxon>Pseudomonadota</taxon>
        <taxon>Alphaproteobacteria</taxon>
        <taxon>Acetobacterales</taxon>
        <taxon>Acetobacteraceae</taxon>
        <taxon>Rhodovastum</taxon>
    </lineage>
</organism>
<gene>
    <name evidence="1" type="ORF">F1189_07760</name>
</gene>
<dbReference type="SUPFAM" id="SSF56784">
    <property type="entry name" value="HAD-like"/>
    <property type="match status" value="1"/>
</dbReference>
<accession>A0A5M6IX77</accession>
<dbReference type="InterPro" id="IPR036412">
    <property type="entry name" value="HAD-like_sf"/>
</dbReference>
<evidence type="ECO:0000313" key="2">
    <source>
        <dbReference type="Proteomes" id="UP000325255"/>
    </source>
</evidence>
<protein>
    <submittedName>
        <fullName evidence="1">Uncharacterized protein</fullName>
    </submittedName>
</protein>
<dbReference type="InterPro" id="IPR023214">
    <property type="entry name" value="HAD_sf"/>
</dbReference>
<sequence length="182" mass="20148">MAFGSSSGADMLSGPCAASGARAWMDRNGRMKIFVDMDGVLADFDAGHVRVFGYRPDKLADNVDWQKVRAVPGFYLNLPPMPDMRELWAAVAPHDPIVLTGVPPSVREAPDNKRAWVRKYLGSHVEVRCCRSKEKCLHAAPGDILIDDWEKYKALWIGKGGRWITHTSASTTIRALRTLGVL</sequence>
<name>A0A5M6IX77_9PROT</name>
<dbReference type="AlphaFoldDB" id="A0A5M6IX77"/>
<dbReference type="Gene3D" id="3.40.50.1000">
    <property type="entry name" value="HAD superfamily/HAD-like"/>
    <property type="match status" value="1"/>
</dbReference>
<dbReference type="OrthoDB" id="1654944at2"/>
<comment type="caution">
    <text evidence="1">The sequence shown here is derived from an EMBL/GenBank/DDBJ whole genome shotgun (WGS) entry which is preliminary data.</text>
</comment>
<proteinExistence type="predicted"/>
<reference evidence="1 2" key="1">
    <citation type="submission" date="2019-09" db="EMBL/GenBank/DDBJ databases">
        <title>Genome sequence of Rhodovastum atsumiense, a diverse member of the Acetobacteraceae family of non-sulfur purple photosynthetic bacteria.</title>
        <authorList>
            <person name="Meyer T."/>
            <person name="Kyndt J."/>
        </authorList>
    </citation>
    <scope>NUCLEOTIDE SEQUENCE [LARGE SCALE GENOMIC DNA]</scope>
    <source>
        <strain evidence="1 2">DSM 21279</strain>
    </source>
</reference>
<dbReference type="GO" id="GO:0009223">
    <property type="term" value="P:pyrimidine deoxyribonucleotide catabolic process"/>
    <property type="evidence" value="ECO:0007669"/>
    <property type="project" value="TreeGrafter"/>
</dbReference>
<dbReference type="EMBL" id="VWPK01000009">
    <property type="protein sequence ID" value="KAA5612923.1"/>
    <property type="molecule type" value="Genomic_DNA"/>
</dbReference>
<evidence type="ECO:0000313" key="1">
    <source>
        <dbReference type="EMBL" id="KAA5612923.1"/>
    </source>
</evidence>